<name>A0A449BFM9_HAPAX</name>
<sequence length="108" mass="12961">MIEDVEYKLEKFNDDLKSLFITVRNIIFEVEPLIEERLWASLPSYYKDKNFIRLIPFKTYINIEAKAISLHIDELNDYQITPKGMMKIFVNQPIPYKVLKMIFIETLQ</sequence>
<evidence type="ECO:0000313" key="1">
    <source>
        <dbReference type="EMBL" id="VEU81267.1"/>
    </source>
</evidence>
<keyword evidence="2" id="KW-1185">Reference proteome</keyword>
<protein>
    <submittedName>
        <fullName evidence="1">Uncharacterized conserved protein</fullName>
    </submittedName>
</protein>
<dbReference type="OrthoDB" id="2052049at2"/>
<accession>A0A449BFM9</accession>
<evidence type="ECO:0000313" key="2">
    <source>
        <dbReference type="Proteomes" id="UP000289841"/>
    </source>
</evidence>
<dbReference type="EMBL" id="LR215048">
    <property type="protein sequence ID" value="VEU81267.1"/>
    <property type="molecule type" value="Genomic_DNA"/>
</dbReference>
<dbReference type="Gene3D" id="3.90.1150.200">
    <property type="match status" value="1"/>
</dbReference>
<dbReference type="STRING" id="1278311.GCA_000428705_01649"/>
<organism evidence="1 2">
    <name type="scientific">Haploplasma axanthum</name>
    <name type="common">Acholeplasma axanthum</name>
    <dbReference type="NCBI Taxonomy" id="29552"/>
    <lineage>
        <taxon>Bacteria</taxon>
        <taxon>Bacillati</taxon>
        <taxon>Mycoplasmatota</taxon>
        <taxon>Mollicutes</taxon>
        <taxon>Acholeplasmatales</taxon>
        <taxon>Acholeplasmataceae</taxon>
        <taxon>Haploplasma</taxon>
    </lineage>
</organism>
<dbReference type="KEGG" id="aaxa:NCTC10138_01665"/>
<dbReference type="SUPFAM" id="SSF159888">
    <property type="entry name" value="YdhG-like"/>
    <property type="match status" value="1"/>
</dbReference>
<dbReference type="Proteomes" id="UP000289841">
    <property type="component" value="Chromosome"/>
</dbReference>
<gene>
    <name evidence="1" type="ORF">NCTC10138_01665</name>
</gene>
<reference evidence="1 2" key="1">
    <citation type="submission" date="2019-01" db="EMBL/GenBank/DDBJ databases">
        <authorList>
            <consortium name="Pathogen Informatics"/>
        </authorList>
    </citation>
    <scope>NUCLEOTIDE SEQUENCE [LARGE SCALE GENOMIC DNA]</scope>
    <source>
        <strain evidence="1 2">NCTC10138</strain>
    </source>
</reference>
<proteinExistence type="predicted"/>
<dbReference type="RefSeq" id="WP_026391047.1">
    <property type="nucleotide sequence ID" value="NZ_LR215048.1"/>
</dbReference>
<dbReference type="AlphaFoldDB" id="A0A449BFM9"/>